<organism evidence="5 6">
    <name type="scientific">Aeromonas schubertii</name>
    <dbReference type="NCBI Taxonomy" id="652"/>
    <lineage>
        <taxon>Bacteria</taxon>
        <taxon>Pseudomonadati</taxon>
        <taxon>Pseudomonadota</taxon>
        <taxon>Gammaproteobacteria</taxon>
        <taxon>Aeromonadales</taxon>
        <taxon>Aeromonadaceae</taxon>
        <taxon>Aeromonas</taxon>
    </lineage>
</organism>
<evidence type="ECO:0000256" key="3">
    <source>
        <dbReference type="SAM" id="Phobius"/>
    </source>
</evidence>
<dbReference type="RefSeq" id="WP_224161694.1">
    <property type="nucleotide sequence ID" value="NZ_JAIRBT010000001.1"/>
</dbReference>
<keyword evidence="3" id="KW-0812">Transmembrane</keyword>
<dbReference type="SUPFAM" id="SSF46894">
    <property type="entry name" value="C-terminal effector domain of the bipartite response regulators"/>
    <property type="match status" value="1"/>
</dbReference>
<keyword evidence="1 2" id="KW-0238">DNA-binding</keyword>
<dbReference type="InterPro" id="IPR036388">
    <property type="entry name" value="WH-like_DNA-bd_sf"/>
</dbReference>
<dbReference type="CDD" id="cd00383">
    <property type="entry name" value="trans_reg_C"/>
    <property type="match status" value="1"/>
</dbReference>
<keyword evidence="6" id="KW-1185">Reference proteome</keyword>
<evidence type="ECO:0000259" key="4">
    <source>
        <dbReference type="PROSITE" id="PS51755"/>
    </source>
</evidence>
<dbReference type="Gene3D" id="1.10.10.10">
    <property type="entry name" value="Winged helix-like DNA-binding domain superfamily/Winged helix DNA-binding domain"/>
    <property type="match status" value="1"/>
</dbReference>
<gene>
    <name evidence="5" type="ORF">LA374_00105</name>
</gene>
<sequence>MINTFYKIAEDILFFPAVFRLAKGEREVKLSNKETELLEILCNEAGAVVPRNQLQEALWPNQESTDTNLNRQILSLRRKFEAFGVMDAIDTIPRVGYLFTAAVEPGYREEDTPQEDPAAPVVYRRRKSDRLFSRKRILMASILLLTLLLVAYSAYRVATANSLKSIDISNVSLYMTRYAEQTHGTSIDLLARQLGQGTGKRASILIGQEAISYVTFDPQGRLRNENVFLLRDGNKIDSELRCVLDTMAAASDAVSADYTALTTTTLRFHQECRAGDEWVEISQRSHQLKGGKGREIIVAALSAVDSQGRRLFTVDTVGDVDKIDEDFVVEISNTTLGNINHEVLLSSPLVATMMAAFRSPKQKAHYILLPDGLYFSSYLGGVLTWSSQESLKGPEPHS</sequence>
<dbReference type="Pfam" id="PF00486">
    <property type="entry name" value="Trans_reg_C"/>
    <property type="match status" value="1"/>
</dbReference>
<dbReference type="InterPro" id="IPR016032">
    <property type="entry name" value="Sig_transdc_resp-reg_C-effctor"/>
</dbReference>
<dbReference type="PROSITE" id="PS51755">
    <property type="entry name" value="OMPR_PHOB"/>
    <property type="match status" value="1"/>
</dbReference>
<dbReference type="SMART" id="SM00862">
    <property type="entry name" value="Trans_reg_C"/>
    <property type="match status" value="1"/>
</dbReference>
<proteinExistence type="predicted"/>
<dbReference type="InterPro" id="IPR001867">
    <property type="entry name" value="OmpR/PhoB-type_DNA-bd"/>
</dbReference>
<comment type="caution">
    <text evidence="5">The sequence shown here is derived from an EMBL/GenBank/DDBJ whole genome shotgun (WGS) entry which is preliminary data.</text>
</comment>
<evidence type="ECO:0000256" key="2">
    <source>
        <dbReference type="PROSITE-ProRule" id="PRU01091"/>
    </source>
</evidence>
<feature type="DNA-binding region" description="OmpR/PhoB-type" evidence="2">
    <location>
        <begin position="3"/>
        <end position="101"/>
    </location>
</feature>
<evidence type="ECO:0000313" key="5">
    <source>
        <dbReference type="EMBL" id="MBZ6064620.1"/>
    </source>
</evidence>
<name>A0ABS7V695_9GAMM</name>
<evidence type="ECO:0000256" key="1">
    <source>
        <dbReference type="ARBA" id="ARBA00023125"/>
    </source>
</evidence>
<keyword evidence="3" id="KW-0472">Membrane</keyword>
<feature type="transmembrane region" description="Helical" evidence="3">
    <location>
        <begin position="137"/>
        <end position="155"/>
    </location>
</feature>
<evidence type="ECO:0000313" key="6">
    <source>
        <dbReference type="Proteomes" id="UP000774958"/>
    </source>
</evidence>
<dbReference type="EMBL" id="JAIRBT010000001">
    <property type="protein sequence ID" value="MBZ6064620.1"/>
    <property type="molecule type" value="Genomic_DNA"/>
</dbReference>
<keyword evidence="3" id="KW-1133">Transmembrane helix</keyword>
<protein>
    <submittedName>
        <fullName evidence="5">Winged helix-turn-helix domain-containing protein</fullName>
    </submittedName>
</protein>
<reference evidence="5 6" key="1">
    <citation type="submission" date="2021-09" db="EMBL/GenBank/DDBJ databases">
        <title>Aeromonas schubertii isolated from Asian sea bass.</title>
        <authorList>
            <person name="Pinpimai K."/>
        </authorList>
    </citation>
    <scope>NUCLEOTIDE SEQUENCE [LARGE SCALE GENOMIC DNA]</scope>
    <source>
        <strain evidence="5 6">CHULA2021a</strain>
    </source>
</reference>
<dbReference type="Proteomes" id="UP000774958">
    <property type="component" value="Unassembled WGS sequence"/>
</dbReference>
<accession>A0ABS7V695</accession>
<feature type="domain" description="OmpR/PhoB-type" evidence="4">
    <location>
        <begin position="3"/>
        <end position="101"/>
    </location>
</feature>